<keyword evidence="1" id="KW-0732">Signal</keyword>
<dbReference type="InterPro" id="IPR021647">
    <property type="entry name" value="CusF_Ec"/>
</dbReference>
<dbReference type="RefSeq" id="WP_221764929.1">
    <property type="nucleotide sequence ID" value="NZ_AP024110.1"/>
</dbReference>
<evidence type="ECO:0000313" key="3">
    <source>
        <dbReference type="Proteomes" id="UP000826722"/>
    </source>
</evidence>
<gene>
    <name evidence="2" type="ORF">ZMTM_06470</name>
</gene>
<proteinExistence type="predicted"/>
<dbReference type="AlphaFoldDB" id="A0A8D5K047"/>
<dbReference type="KEGG" id="mpau:ZMTM_06470"/>
<protein>
    <recommendedName>
        <fullName evidence="4">Copper-binding protein</fullName>
    </recommendedName>
</protein>
<name>A0A8D5K047_9PROT</name>
<dbReference type="Pfam" id="PF11604">
    <property type="entry name" value="CusF_Ec"/>
    <property type="match status" value="1"/>
</dbReference>
<dbReference type="Gene3D" id="2.40.50.320">
    <property type="entry name" value="Copper binding periplasmic protein CusF"/>
    <property type="match status" value="1"/>
</dbReference>
<evidence type="ECO:0008006" key="4">
    <source>
        <dbReference type="Google" id="ProtNLM"/>
    </source>
</evidence>
<evidence type="ECO:0000313" key="2">
    <source>
        <dbReference type="EMBL" id="BCM24388.1"/>
    </source>
</evidence>
<dbReference type="Proteomes" id="UP000826722">
    <property type="component" value="Chromosome"/>
</dbReference>
<reference evidence="2" key="1">
    <citation type="journal article" date="2021" name="Arch. Microbiol.">
        <title>Methyloradius palustris gen. nov., sp. nov., a methanol-oxidizing bacterium isolated from snow.</title>
        <authorList>
            <person name="Miyadera T."/>
            <person name="Kojima H."/>
            <person name="Fukui M."/>
        </authorList>
    </citation>
    <scope>NUCLEOTIDE SEQUENCE</scope>
    <source>
        <strain evidence="2">Zm11</strain>
    </source>
</reference>
<organism evidence="2 3">
    <name type="scientific">Methyloradius palustris</name>
    <dbReference type="NCBI Taxonomy" id="2778876"/>
    <lineage>
        <taxon>Bacteria</taxon>
        <taxon>Pseudomonadati</taxon>
        <taxon>Pseudomonadota</taxon>
        <taxon>Betaproteobacteria</taxon>
        <taxon>Nitrosomonadales</taxon>
        <taxon>Methylophilaceae</taxon>
        <taxon>Methyloradius</taxon>
    </lineage>
</organism>
<feature type="signal peptide" evidence="1">
    <location>
        <begin position="1"/>
        <end position="21"/>
    </location>
</feature>
<feature type="chain" id="PRO_5034436509" description="Copper-binding protein" evidence="1">
    <location>
        <begin position="22"/>
        <end position="110"/>
    </location>
</feature>
<dbReference type="EMBL" id="AP024110">
    <property type="protein sequence ID" value="BCM24388.1"/>
    <property type="molecule type" value="Genomic_DNA"/>
</dbReference>
<evidence type="ECO:0000256" key="1">
    <source>
        <dbReference type="SAM" id="SignalP"/>
    </source>
</evidence>
<accession>A0A8D5K047</accession>
<sequence>MKTLTFTLLMSLGLLAGNANADDMKDMKMPSSKMAAPAKAITGKGTVVSVNKADSSVILKHDAIAAISWPAMTMSFKVKDKMLLDKTKSGDKVDFTLEKDGANYIITDIK</sequence>
<keyword evidence="3" id="KW-1185">Reference proteome</keyword>
<dbReference type="InterPro" id="IPR042230">
    <property type="entry name" value="CusF_sf"/>
</dbReference>